<reference evidence="10" key="1">
    <citation type="submission" date="2019-12" db="UniProtKB">
        <authorList>
            <consortium name="WormBaseParasite"/>
        </authorList>
    </citation>
    <scope>IDENTIFICATION</scope>
</reference>
<dbReference type="SMART" id="SM00456">
    <property type="entry name" value="WW"/>
    <property type="match status" value="1"/>
</dbReference>
<dbReference type="AlphaFoldDB" id="A0A5S6QC12"/>
<dbReference type="GO" id="GO:0071011">
    <property type="term" value="C:precatalytic spliceosome"/>
    <property type="evidence" value="ECO:0007669"/>
    <property type="project" value="TreeGrafter"/>
</dbReference>
<keyword evidence="3" id="KW-0863">Zinc-finger</keyword>
<keyword evidence="5" id="KW-0539">Nucleus</keyword>
<dbReference type="InterPro" id="IPR040023">
    <property type="entry name" value="WBP4"/>
</dbReference>
<keyword evidence="2" id="KW-0479">Metal-binding</keyword>
<keyword evidence="9" id="KW-1185">Reference proteome</keyword>
<evidence type="ECO:0000313" key="10">
    <source>
        <dbReference type="WBParaSite" id="TMUE_1000004876.1"/>
    </source>
</evidence>
<protein>
    <submittedName>
        <fullName evidence="10">Matrin-type domain-containing protein</fullName>
    </submittedName>
</protein>
<feature type="domain" description="Matrin-type" evidence="8">
    <location>
        <begin position="11"/>
        <end position="42"/>
    </location>
</feature>
<comment type="subcellular location">
    <subcellularLocation>
        <location evidence="1">Nucleus</location>
    </subcellularLocation>
</comment>
<dbReference type="PANTHER" id="PTHR13173:SF10">
    <property type="entry name" value="WW DOMAIN-BINDING PROTEIN 4"/>
    <property type="match status" value="1"/>
</dbReference>
<dbReference type="GO" id="GO:0008270">
    <property type="term" value="F:zinc ion binding"/>
    <property type="evidence" value="ECO:0007669"/>
    <property type="project" value="UniProtKB-KW"/>
</dbReference>
<sequence length="338" mass="36904">MTDVWLSVGKKYCEICKCWYYNNAISANRHQMGGRHKANVAKKLRELGQKSREASIAERERHSMLVQMEMGARAAMKAEEKSAAAKQAPVRRGYGAQTSSYGAQTSSYGAQTSSYGSFNPSYSGGPSGSNASNFAVWFEALTQDGHVYYWNCATQKTSWNAPKEGYVSIAAQMQQSASRRSSNTSVPSSSSSFSAAAPLPPPPPHPSALLVPSDSSVMKEERETEADLGGVGVGRDAPFMIDKPEPDTKPKPDEKPLPLGHPYGPWRPVETPERKEIPLENGAAAAPSVMHVHKDETDEDLQFGERKVKLAPKAGEGAVEFKKRKVLAATRRRRNTED</sequence>
<dbReference type="WBParaSite" id="TMUE_1000004876.1">
    <property type="protein sequence ID" value="TMUE_1000004876.1"/>
    <property type="gene ID" value="WBGene00292789"/>
</dbReference>
<keyword evidence="4" id="KW-0862">Zinc</keyword>
<dbReference type="SMART" id="SM00451">
    <property type="entry name" value="ZnF_U1"/>
    <property type="match status" value="1"/>
</dbReference>
<accession>A0A5S6QC12</accession>
<dbReference type="STRING" id="70415.A0A5S6QC12"/>
<dbReference type="GO" id="GO:0003723">
    <property type="term" value="F:RNA binding"/>
    <property type="evidence" value="ECO:0007669"/>
    <property type="project" value="TreeGrafter"/>
</dbReference>
<evidence type="ECO:0000259" key="7">
    <source>
        <dbReference type="PROSITE" id="PS50020"/>
    </source>
</evidence>
<dbReference type="SUPFAM" id="SSF51045">
    <property type="entry name" value="WW domain"/>
    <property type="match status" value="1"/>
</dbReference>
<feature type="region of interest" description="Disordered" evidence="6">
    <location>
        <begin position="177"/>
        <end position="270"/>
    </location>
</feature>
<name>A0A5S6QC12_TRIMR</name>
<dbReference type="InterPro" id="IPR000690">
    <property type="entry name" value="Matrin/U1-C_Znf_C2H2"/>
</dbReference>
<proteinExistence type="predicted"/>
<feature type="compositionally biased region" description="Basic and acidic residues" evidence="6">
    <location>
        <begin position="242"/>
        <end position="256"/>
    </location>
</feature>
<organism evidence="9 10">
    <name type="scientific">Trichuris muris</name>
    <name type="common">Mouse whipworm</name>
    <dbReference type="NCBI Taxonomy" id="70415"/>
    <lineage>
        <taxon>Eukaryota</taxon>
        <taxon>Metazoa</taxon>
        <taxon>Ecdysozoa</taxon>
        <taxon>Nematoda</taxon>
        <taxon>Enoplea</taxon>
        <taxon>Dorylaimia</taxon>
        <taxon>Trichinellida</taxon>
        <taxon>Trichuridae</taxon>
        <taxon>Trichuris</taxon>
    </lineage>
</organism>
<evidence type="ECO:0000313" key="9">
    <source>
        <dbReference type="Proteomes" id="UP000046395"/>
    </source>
</evidence>
<feature type="domain" description="WW" evidence="7">
    <location>
        <begin position="137"/>
        <end position="164"/>
    </location>
</feature>
<dbReference type="InterPro" id="IPR001202">
    <property type="entry name" value="WW_dom"/>
</dbReference>
<evidence type="ECO:0000256" key="3">
    <source>
        <dbReference type="ARBA" id="ARBA00022771"/>
    </source>
</evidence>
<dbReference type="CDD" id="cd00201">
    <property type="entry name" value="WW"/>
    <property type="match status" value="1"/>
</dbReference>
<evidence type="ECO:0000256" key="4">
    <source>
        <dbReference type="ARBA" id="ARBA00022833"/>
    </source>
</evidence>
<dbReference type="PANTHER" id="PTHR13173">
    <property type="entry name" value="WW DOMAIN BINDING PROTEIN 4"/>
    <property type="match status" value="1"/>
</dbReference>
<feature type="compositionally biased region" description="Low complexity" evidence="6">
    <location>
        <begin position="177"/>
        <end position="197"/>
    </location>
</feature>
<evidence type="ECO:0000256" key="2">
    <source>
        <dbReference type="ARBA" id="ARBA00022723"/>
    </source>
</evidence>
<dbReference type="Gene3D" id="3.30.160.60">
    <property type="entry name" value="Classic Zinc Finger"/>
    <property type="match status" value="1"/>
</dbReference>
<evidence type="ECO:0000256" key="1">
    <source>
        <dbReference type="ARBA" id="ARBA00004123"/>
    </source>
</evidence>
<evidence type="ECO:0000256" key="5">
    <source>
        <dbReference type="ARBA" id="ARBA00023242"/>
    </source>
</evidence>
<dbReference type="Gene3D" id="2.20.70.10">
    <property type="match status" value="1"/>
</dbReference>
<evidence type="ECO:0000256" key="6">
    <source>
        <dbReference type="SAM" id="MobiDB-lite"/>
    </source>
</evidence>
<dbReference type="Pfam" id="PF00397">
    <property type="entry name" value="WW"/>
    <property type="match status" value="1"/>
</dbReference>
<dbReference type="InterPro" id="IPR036020">
    <property type="entry name" value="WW_dom_sf"/>
</dbReference>
<dbReference type="Proteomes" id="UP000046395">
    <property type="component" value="Unassembled WGS sequence"/>
</dbReference>
<dbReference type="PROSITE" id="PS50020">
    <property type="entry name" value="WW_DOMAIN_2"/>
    <property type="match status" value="1"/>
</dbReference>
<dbReference type="InterPro" id="IPR003604">
    <property type="entry name" value="Matrin/U1-like-C_Znf_C2H2"/>
</dbReference>
<evidence type="ECO:0000259" key="8">
    <source>
        <dbReference type="PROSITE" id="PS50171"/>
    </source>
</evidence>
<dbReference type="PROSITE" id="PS50171">
    <property type="entry name" value="ZF_MATRIN"/>
    <property type="match status" value="1"/>
</dbReference>
<dbReference type="GO" id="GO:0000398">
    <property type="term" value="P:mRNA splicing, via spliceosome"/>
    <property type="evidence" value="ECO:0007669"/>
    <property type="project" value="InterPro"/>
</dbReference>